<accession>A0A9P4UJD5</accession>
<keyword evidence="1" id="KW-0175">Coiled coil</keyword>
<organism evidence="2 3">
    <name type="scientific">Karstenula rhodostoma CBS 690.94</name>
    <dbReference type="NCBI Taxonomy" id="1392251"/>
    <lineage>
        <taxon>Eukaryota</taxon>
        <taxon>Fungi</taxon>
        <taxon>Dikarya</taxon>
        <taxon>Ascomycota</taxon>
        <taxon>Pezizomycotina</taxon>
        <taxon>Dothideomycetes</taxon>
        <taxon>Pleosporomycetidae</taxon>
        <taxon>Pleosporales</taxon>
        <taxon>Massarineae</taxon>
        <taxon>Didymosphaeriaceae</taxon>
        <taxon>Karstenula</taxon>
    </lineage>
</organism>
<comment type="caution">
    <text evidence="2">The sequence shown here is derived from an EMBL/GenBank/DDBJ whole genome shotgun (WGS) entry which is preliminary data.</text>
</comment>
<evidence type="ECO:0000313" key="3">
    <source>
        <dbReference type="Proteomes" id="UP000799764"/>
    </source>
</evidence>
<reference evidence="2" key="1">
    <citation type="journal article" date="2020" name="Stud. Mycol.">
        <title>101 Dothideomycetes genomes: a test case for predicting lifestyles and emergence of pathogens.</title>
        <authorList>
            <person name="Haridas S."/>
            <person name="Albert R."/>
            <person name="Binder M."/>
            <person name="Bloem J."/>
            <person name="Labutti K."/>
            <person name="Salamov A."/>
            <person name="Andreopoulos B."/>
            <person name="Baker S."/>
            <person name="Barry K."/>
            <person name="Bills G."/>
            <person name="Bluhm B."/>
            <person name="Cannon C."/>
            <person name="Castanera R."/>
            <person name="Culley D."/>
            <person name="Daum C."/>
            <person name="Ezra D."/>
            <person name="Gonzalez J."/>
            <person name="Henrissat B."/>
            <person name="Kuo A."/>
            <person name="Liang C."/>
            <person name="Lipzen A."/>
            <person name="Lutzoni F."/>
            <person name="Magnuson J."/>
            <person name="Mondo S."/>
            <person name="Nolan M."/>
            <person name="Ohm R."/>
            <person name="Pangilinan J."/>
            <person name="Park H.-J."/>
            <person name="Ramirez L."/>
            <person name="Alfaro M."/>
            <person name="Sun H."/>
            <person name="Tritt A."/>
            <person name="Yoshinaga Y."/>
            <person name="Zwiers L.-H."/>
            <person name="Turgeon B."/>
            <person name="Goodwin S."/>
            <person name="Spatafora J."/>
            <person name="Crous P."/>
            <person name="Grigoriev I."/>
        </authorList>
    </citation>
    <scope>NUCLEOTIDE SEQUENCE</scope>
    <source>
        <strain evidence="2">CBS 690.94</strain>
    </source>
</reference>
<dbReference type="Proteomes" id="UP000799764">
    <property type="component" value="Unassembled WGS sequence"/>
</dbReference>
<dbReference type="AlphaFoldDB" id="A0A9P4UJD5"/>
<proteinExistence type="predicted"/>
<protein>
    <submittedName>
        <fullName evidence="2">Uncharacterized protein</fullName>
    </submittedName>
</protein>
<sequence>MSAAMSEFSVESLEGSFSVADIQQGGVTIPTDRFAETAQDLEAVIANLKVGPIGNIEEKLQNLVDRLNQARGEVMAEDDHVVDNTSQILEDTAKISADTSTLSARMDDPVIPTLKKIVALLDSMEQERLSDKKLLEEQLSEMETQLLNDSKQIQQHIFGVVTYIAALREKVDESSVTTNKRFDLITSDVANIEQTIEDKAKFFPRIETSITTLVNTTNNNTNMLRGHGTRIDELWTAHGDATAATKEHFQNIEKRSSKFEAGVKDSVYNMAQQLRNIGDTVGNVETHVREAGTPNTENSNALRNGFSTIGDKVHENAVETKGRLLKIEETIQLSNDRADSVSSQLSTIKEVVLGQASEQIMAVSTHLERVQSNVTTKLTDIEDKIGSVISRVATVDRNQISSSSDMAAMERRLCGSQKNELDAVKERLVAIQSTMDSTKEAMCTSSGISAMEQRIYKSQDDQTELITTEMAATVNKAAVCSSADIIKKLQNLEQKLETLDNSGQTFKNLVFTRGNTHAILNQLAKISDHTRQIPGLSTIENKNCTATMEAILEKSDKFGNNIEAMSNKLALTEASMIDRISHLARLVEMFVSSSNTNIAKNAARIAAVQDTLQGLTETLSRLLSDSDDIKRDVRVVSERQTSLEKSLVTAEEAEPGTADGTVDIVSQPRPRTVTLRLSTRDKAQLNTFQNTLGKMTAEISSHLESVNEHLPVTEEMPNKLPKSTCTCCAACLDDEATTVAHHMPDTAGGSEGIAAFLSKLFFLWYSALYNLCTR</sequence>
<dbReference type="EMBL" id="MU001492">
    <property type="protein sequence ID" value="KAF2451568.1"/>
    <property type="molecule type" value="Genomic_DNA"/>
</dbReference>
<gene>
    <name evidence="2" type="ORF">P171DRAFT_492993</name>
</gene>
<name>A0A9P4UJD5_9PLEO</name>
<keyword evidence="3" id="KW-1185">Reference proteome</keyword>
<evidence type="ECO:0000313" key="2">
    <source>
        <dbReference type="EMBL" id="KAF2451568.1"/>
    </source>
</evidence>
<evidence type="ECO:0000256" key="1">
    <source>
        <dbReference type="SAM" id="Coils"/>
    </source>
</evidence>
<feature type="coiled-coil region" evidence="1">
    <location>
        <begin position="482"/>
        <end position="509"/>
    </location>
</feature>